<comment type="caution">
    <text evidence="2">The sequence shown here is derived from an EMBL/GenBank/DDBJ whole genome shotgun (WGS) entry which is preliminary data.</text>
</comment>
<dbReference type="SUPFAM" id="SSF88723">
    <property type="entry name" value="PIN domain-like"/>
    <property type="match status" value="1"/>
</dbReference>
<evidence type="ECO:0000313" key="2">
    <source>
        <dbReference type="EMBL" id="HGM46177.1"/>
    </source>
</evidence>
<dbReference type="AlphaFoldDB" id="A0A7C4D4Q5"/>
<dbReference type="EMBL" id="DTBQ01000010">
    <property type="protein sequence ID" value="HGM46177.1"/>
    <property type="molecule type" value="Genomic_DNA"/>
</dbReference>
<proteinExistence type="predicted"/>
<reference evidence="2" key="1">
    <citation type="journal article" date="2020" name="mSystems">
        <title>Genome- and Community-Level Interaction Insights into Carbon Utilization and Element Cycling Functions of Hydrothermarchaeota in Hydrothermal Sediment.</title>
        <authorList>
            <person name="Zhou Z."/>
            <person name="Liu Y."/>
            <person name="Xu W."/>
            <person name="Pan J."/>
            <person name="Luo Z.H."/>
            <person name="Li M."/>
        </authorList>
    </citation>
    <scope>NUCLEOTIDE SEQUENCE</scope>
    <source>
        <strain evidence="2">SpSt-649</strain>
    </source>
</reference>
<dbReference type="InterPro" id="IPR029060">
    <property type="entry name" value="PIN-like_dom_sf"/>
</dbReference>
<dbReference type="Gene3D" id="3.40.50.1010">
    <property type="entry name" value="5'-nuclease"/>
    <property type="match status" value="1"/>
</dbReference>
<evidence type="ECO:0000259" key="1">
    <source>
        <dbReference type="Pfam" id="PF01850"/>
    </source>
</evidence>
<feature type="domain" description="PIN" evidence="1">
    <location>
        <begin position="6"/>
        <end position="136"/>
    </location>
</feature>
<accession>A0A7C4D4Q5</accession>
<dbReference type="CDD" id="cd09874">
    <property type="entry name" value="PIN_MT3492-like"/>
    <property type="match status" value="1"/>
</dbReference>
<gene>
    <name evidence="2" type="ORF">ENU21_00285</name>
</gene>
<protein>
    <submittedName>
        <fullName evidence="2">PIN domain-containing protein</fullName>
    </submittedName>
</protein>
<sequence length="146" mass="16484">MSVRSVYLDTSALVKRYVWEEHSAHVDELYSEAHAGRIKIGFSVWNIGEVAVVLDEYEKRGIIENARAVFTKFIGESRLLEKLNQLKLVPLSFKIITKAVNYTFKHGIYIADAVQLTSAEGFDAFLTYDKKLAQIASLEGLSIVRT</sequence>
<name>A0A7C4D4Q5_THEPE</name>
<dbReference type="InterPro" id="IPR002716">
    <property type="entry name" value="PIN_dom"/>
</dbReference>
<organism evidence="2">
    <name type="scientific">Thermofilum pendens</name>
    <dbReference type="NCBI Taxonomy" id="2269"/>
    <lineage>
        <taxon>Archaea</taxon>
        <taxon>Thermoproteota</taxon>
        <taxon>Thermoprotei</taxon>
        <taxon>Thermofilales</taxon>
        <taxon>Thermofilaceae</taxon>
        <taxon>Thermofilum</taxon>
    </lineage>
</organism>
<dbReference type="Pfam" id="PF01850">
    <property type="entry name" value="PIN"/>
    <property type="match status" value="1"/>
</dbReference>